<name>A0A1I8H7X5_9PLAT</name>
<feature type="region of interest" description="Disordered" evidence="1">
    <location>
        <begin position="104"/>
        <end position="131"/>
    </location>
</feature>
<proteinExistence type="predicted"/>
<dbReference type="Proteomes" id="UP000095280">
    <property type="component" value="Unplaced"/>
</dbReference>
<accession>A0A1I8H7X5</accession>
<organism evidence="2 3">
    <name type="scientific">Macrostomum lignano</name>
    <dbReference type="NCBI Taxonomy" id="282301"/>
    <lineage>
        <taxon>Eukaryota</taxon>
        <taxon>Metazoa</taxon>
        <taxon>Spiralia</taxon>
        <taxon>Lophotrochozoa</taxon>
        <taxon>Platyhelminthes</taxon>
        <taxon>Rhabditophora</taxon>
        <taxon>Macrostomorpha</taxon>
        <taxon>Macrostomida</taxon>
        <taxon>Macrostomidae</taxon>
        <taxon>Macrostomum</taxon>
    </lineage>
</organism>
<dbReference type="WBParaSite" id="maker-uti_cns_0004701-snap-gene-0.8-mRNA-1">
    <property type="protein sequence ID" value="maker-uti_cns_0004701-snap-gene-0.8-mRNA-1"/>
    <property type="gene ID" value="maker-uti_cns_0004701-snap-gene-0.8"/>
</dbReference>
<feature type="compositionally biased region" description="Polar residues" evidence="1">
    <location>
        <begin position="113"/>
        <end position="131"/>
    </location>
</feature>
<dbReference type="AlphaFoldDB" id="A0A1I8H7X5"/>
<protein>
    <submittedName>
        <fullName evidence="3">Secreted protein</fullName>
    </submittedName>
</protein>
<evidence type="ECO:0000256" key="1">
    <source>
        <dbReference type="SAM" id="MobiDB-lite"/>
    </source>
</evidence>
<keyword evidence="2" id="KW-1185">Reference proteome</keyword>
<evidence type="ECO:0000313" key="3">
    <source>
        <dbReference type="WBParaSite" id="maker-uti_cns_0004701-snap-gene-0.8-mRNA-1"/>
    </source>
</evidence>
<reference evidence="3" key="1">
    <citation type="submission" date="2016-11" db="UniProtKB">
        <authorList>
            <consortium name="WormBaseParasite"/>
        </authorList>
    </citation>
    <scope>IDENTIFICATION</scope>
</reference>
<evidence type="ECO:0000313" key="2">
    <source>
        <dbReference type="Proteomes" id="UP000095280"/>
    </source>
</evidence>
<sequence>MFVRASILPQSGHGALALFGLLRQSFQPYCCFERCLGRLGPSHSVARRFAHRPRLLRRGYGPLSPPRFCFANRVAPVARLAPRVDGTLREVQNLAKLEFGPTALFSSSSSSSLKTSRTPRGNHPVQRSTKS</sequence>